<feature type="chain" id="PRO_5002512909" evidence="2">
    <location>
        <begin position="25"/>
        <end position="670"/>
    </location>
</feature>
<evidence type="ECO:0000256" key="1">
    <source>
        <dbReference type="SAM" id="MobiDB-lite"/>
    </source>
</evidence>
<dbReference type="GO" id="GO:0008237">
    <property type="term" value="F:metallopeptidase activity"/>
    <property type="evidence" value="ECO:0007669"/>
    <property type="project" value="InterPro"/>
</dbReference>
<evidence type="ECO:0000313" key="4">
    <source>
        <dbReference type="Proteomes" id="UP000034883"/>
    </source>
</evidence>
<feature type="signal peptide" evidence="2">
    <location>
        <begin position="1"/>
        <end position="24"/>
    </location>
</feature>
<sequence>MMRAGSFVFWSALAALTACTPAPADPRPDPDAGADTPDVGPEVPPDPEPADCVEPEVGTVDEDVSEPDDSALVRRVHELARAGQSIATSAFPRETAVRVAIDIDEDAIRTAADGSTYAELDIDGTTVHVVNAGSPTARPTSSDLALHIGSRELVGASIVASFTETTRGFELSLSSMDASGAPARPVGPPSRTQPPGCLTTAFQGLAPQIPRDMPPIRLPALTGCEDLTRCSQIRAAWARAHIETFWAYLMVEWLETRSFADREFAWGAQGRDVHGELTERNVAPEWWYGEYDTGRFERVHEGVEDVWRVFRTLKHGRQTVRLYCPPAGETNVCNVGSPPSAHHFDRGELNFCARFFTDHDADSRIRLMIHEPLHWIFVGGAALLDRHTHGHGSDCLTAIEHVDAIYGPEEAHELASYVAPNGNECLHRDMASRAVDVYAQMIHHFGRAVRTREMVRWPSNGDPPPAPCDAAGEEGCICAQVPSTGAPDGDYLPTQFCPDHDGEMTCVTTTFSASTTVGVCTRCQPAGDGGNNRPAGCECESDEQCATGLSCYGADTQGGGGLGHCYRDDRGPPDFACVADCRRLFNDPQAVCIHDYPGGARCFELACDDPGVFAPCYENGTGVCRTACDSEGNDCETGCGSECVNDTDCDERGYPAGYSCVGAVCTFTGT</sequence>
<feature type="region of interest" description="Disordered" evidence="1">
    <location>
        <begin position="20"/>
        <end position="67"/>
    </location>
</feature>
<accession>A0A0F6YL69</accession>
<evidence type="ECO:0000256" key="2">
    <source>
        <dbReference type="SAM" id="SignalP"/>
    </source>
</evidence>
<dbReference type="Gene3D" id="3.40.390.10">
    <property type="entry name" value="Collagenase (Catalytic Domain)"/>
    <property type="match status" value="1"/>
</dbReference>
<keyword evidence="4" id="KW-1185">Reference proteome</keyword>
<dbReference type="PROSITE" id="PS51257">
    <property type="entry name" value="PROKAR_LIPOPROTEIN"/>
    <property type="match status" value="1"/>
</dbReference>
<name>A0A0F6YL69_9BACT</name>
<dbReference type="RefSeq" id="WP_157069553.1">
    <property type="nucleotide sequence ID" value="NZ_CP011125.1"/>
</dbReference>
<dbReference type="Proteomes" id="UP000034883">
    <property type="component" value="Chromosome"/>
</dbReference>
<gene>
    <name evidence="3" type="ORF">DB32_006144</name>
</gene>
<feature type="compositionally biased region" description="Low complexity" evidence="1">
    <location>
        <begin position="31"/>
        <end position="41"/>
    </location>
</feature>
<dbReference type="KEGG" id="samy:DB32_006144"/>
<feature type="compositionally biased region" description="Acidic residues" evidence="1">
    <location>
        <begin position="48"/>
        <end position="67"/>
    </location>
</feature>
<organism evidence="3 4">
    <name type="scientific">Sandaracinus amylolyticus</name>
    <dbReference type="NCBI Taxonomy" id="927083"/>
    <lineage>
        <taxon>Bacteria</taxon>
        <taxon>Pseudomonadati</taxon>
        <taxon>Myxococcota</taxon>
        <taxon>Polyangia</taxon>
        <taxon>Polyangiales</taxon>
        <taxon>Sandaracinaceae</taxon>
        <taxon>Sandaracinus</taxon>
    </lineage>
</organism>
<reference evidence="3 4" key="1">
    <citation type="submission" date="2015-03" db="EMBL/GenBank/DDBJ databases">
        <title>Genome assembly of Sandaracinus amylolyticus DSM 53668.</title>
        <authorList>
            <person name="Sharma G."/>
            <person name="Subramanian S."/>
        </authorList>
    </citation>
    <scope>NUCLEOTIDE SEQUENCE [LARGE SCALE GENOMIC DNA]</scope>
    <source>
        <strain evidence="3 4">DSM 53668</strain>
    </source>
</reference>
<dbReference type="AlphaFoldDB" id="A0A0F6YL69"/>
<dbReference type="STRING" id="927083.DB32_006144"/>
<dbReference type="EMBL" id="CP011125">
    <property type="protein sequence ID" value="AKF08995.1"/>
    <property type="molecule type" value="Genomic_DNA"/>
</dbReference>
<dbReference type="InterPro" id="IPR024079">
    <property type="entry name" value="MetalloPept_cat_dom_sf"/>
</dbReference>
<keyword evidence="2" id="KW-0732">Signal</keyword>
<protein>
    <submittedName>
        <fullName evidence="3">Uncharacterized protein</fullName>
    </submittedName>
</protein>
<dbReference type="OrthoDB" id="5485743at2"/>
<proteinExistence type="predicted"/>
<evidence type="ECO:0000313" key="3">
    <source>
        <dbReference type="EMBL" id="AKF08995.1"/>
    </source>
</evidence>